<comment type="caution">
    <text evidence="2">The sequence shown here is derived from an EMBL/GenBank/DDBJ whole genome shotgun (WGS) entry which is preliminary data.</text>
</comment>
<dbReference type="InterPro" id="IPR010368">
    <property type="entry name" value="Com_YlbF"/>
</dbReference>
<dbReference type="Gene3D" id="1.20.1500.10">
    <property type="entry name" value="YheA/YmcA-like"/>
    <property type="match status" value="1"/>
</dbReference>
<protein>
    <recommendedName>
        <fullName evidence="1">UPF0342 protein TMU3MR103_0152</fullName>
    </recommendedName>
</protein>
<evidence type="ECO:0000313" key="2">
    <source>
        <dbReference type="EMBL" id="KFN93044.1"/>
    </source>
</evidence>
<sequence length="113" mass="13216">MANIYDTANQLEGEIRELDQFKELSASFAELKKNETAYLLFKEFQSFQQELQQKMSQGEDMTDEDAQKAQELAQKVQQEPLINDLMQKEQDFSTTINDLNRVIMTPLRELYEG</sequence>
<gene>
    <name evidence="2" type="ORF">TMU3MR103_0152</name>
</gene>
<organism evidence="2 3">
    <name type="scientific">Tetragenococcus muriaticus 3MR10-3</name>
    <dbReference type="NCBI Taxonomy" id="1302648"/>
    <lineage>
        <taxon>Bacteria</taxon>
        <taxon>Bacillati</taxon>
        <taxon>Bacillota</taxon>
        <taxon>Bacilli</taxon>
        <taxon>Lactobacillales</taxon>
        <taxon>Enterococcaceae</taxon>
        <taxon>Tetragenococcus</taxon>
    </lineage>
</organism>
<dbReference type="PATRIC" id="fig|1302648.3.peg.140"/>
<keyword evidence="3" id="KW-1185">Reference proteome</keyword>
<evidence type="ECO:0000313" key="3">
    <source>
        <dbReference type="Proteomes" id="UP000029381"/>
    </source>
</evidence>
<comment type="similarity">
    <text evidence="1">Belongs to the UPF0342 family.</text>
</comment>
<reference evidence="2 3" key="1">
    <citation type="submission" date="2014-08" db="EMBL/GenBank/DDBJ databases">
        <title>Genome sequence of Tetragenococcus muriaticus.</title>
        <authorList>
            <person name="Chuea-nongthon C."/>
            <person name="Rodtong S."/>
            <person name="Yongsawatdigul J."/>
            <person name="Steele J.L."/>
            <person name="Liu X.-y."/>
            <person name="Speers J."/>
            <person name="Glasner J.D."/>
            <person name="Neeno-Eckwall E.C."/>
        </authorList>
    </citation>
    <scope>NUCLEOTIDE SEQUENCE [LARGE SCALE GENOMIC DNA]</scope>
    <source>
        <strain evidence="2 3">3MR10-3</strain>
    </source>
</reference>
<dbReference type="EMBL" id="JPVT01000016">
    <property type="protein sequence ID" value="KFN93044.1"/>
    <property type="molecule type" value="Genomic_DNA"/>
</dbReference>
<dbReference type="AlphaFoldDB" id="A0A091C7X9"/>
<dbReference type="Proteomes" id="UP000029381">
    <property type="component" value="Unassembled WGS sequence"/>
</dbReference>
<dbReference type="SUPFAM" id="SSF158622">
    <property type="entry name" value="YheA/YmcA-like"/>
    <property type="match status" value="1"/>
</dbReference>
<accession>A0A091C7X9</accession>
<dbReference type="Pfam" id="PF06133">
    <property type="entry name" value="Com_YlbF"/>
    <property type="match status" value="1"/>
</dbReference>
<name>A0A091C7X9_9ENTE</name>
<dbReference type="RefSeq" id="WP_028789872.1">
    <property type="nucleotide sequence ID" value="NZ_JPVT01000016.1"/>
</dbReference>
<dbReference type="InterPro" id="IPR023378">
    <property type="entry name" value="YheA/YmcA-like_dom_sf"/>
</dbReference>
<dbReference type="HAMAP" id="MF_01526">
    <property type="entry name" value="UPF0342"/>
    <property type="match status" value="1"/>
</dbReference>
<proteinExistence type="inferred from homology"/>
<evidence type="ECO:0000256" key="1">
    <source>
        <dbReference type="HAMAP-Rule" id="MF_01526"/>
    </source>
</evidence>